<evidence type="ECO:0000313" key="7">
    <source>
        <dbReference type="EMBL" id="EEH15302.1"/>
    </source>
</evidence>
<evidence type="ECO:0000256" key="5">
    <source>
        <dbReference type="ARBA" id="ARBA00033298"/>
    </source>
</evidence>
<gene>
    <name evidence="7" type="ORF">BCETI_1000221</name>
</gene>
<evidence type="ECO:0000313" key="8">
    <source>
        <dbReference type="Proteomes" id="UP000003678"/>
    </source>
</evidence>
<name>C0G3I7_9HYPH</name>
<dbReference type="InterPro" id="IPR018146">
    <property type="entry name" value="Glyoxalase_1_CS"/>
</dbReference>
<organism evidence="7 8">
    <name type="scientific">Brucella ceti str. Cudo</name>
    <dbReference type="NCBI Taxonomy" id="595497"/>
    <lineage>
        <taxon>Bacteria</taxon>
        <taxon>Pseudomonadati</taxon>
        <taxon>Pseudomonadota</taxon>
        <taxon>Alphaproteobacteria</taxon>
        <taxon>Hyphomicrobiales</taxon>
        <taxon>Brucellaceae</taxon>
        <taxon>Brucella/Ochrobactrum group</taxon>
        <taxon>Brucella</taxon>
    </lineage>
</organism>
<dbReference type="EMBL" id="ACJD01000001">
    <property type="protein sequence ID" value="EEH15302.1"/>
    <property type="molecule type" value="Genomic_DNA"/>
</dbReference>
<evidence type="ECO:0000256" key="2">
    <source>
        <dbReference type="ARBA" id="ARBA00030291"/>
    </source>
</evidence>
<evidence type="ECO:0000256" key="1">
    <source>
        <dbReference type="ARBA" id="ARBA00022723"/>
    </source>
</evidence>
<dbReference type="GO" id="GO:0004462">
    <property type="term" value="F:lactoylglutathione lyase activity"/>
    <property type="evidence" value="ECO:0007669"/>
    <property type="project" value="InterPro"/>
</dbReference>
<keyword evidence="1" id="KW-0479">Metal-binding</keyword>
<dbReference type="PROSITE" id="PS00934">
    <property type="entry name" value="GLYOXALASE_I_1"/>
    <property type="match status" value="1"/>
</dbReference>
<dbReference type="Proteomes" id="UP000003678">
    <property type="component" value="Unassembled WGS sequence"/>
</dbReference>
<dbReference type="GO" id="GO:0005737">
    <property type="term" value="C:cytoplasm"/>
    <property type="evidence" value="ECO:0007669"/>
    <property type="project" value="TreeGrafter"/>
</dbReference>
<dbReference type="PANTHER" id="PTHR46036:SF5">
    <property type="entry name" value="LACTOYLGLUTATHIONE LYASE"/>
    <property type="match status" value="1"/>
</dbReference>
<dbReference type="SUPFAM" id="SSF54593">
    <property type="entry name" value="Glyoxalase/Bleomycin resistance protein/Dihydroxybiphenyl dioxygenase"/>
    <property type="match status" value="1"/>
</dbReference>
<dbReference type="GO" id="GO:0019243">
    <property type="term" value="P:methylglyoxal catabolic process to D-lactate via S-lactoyl-glutathione"/>
    <property type="evidence" value="ECO:0007669"/>
    <property type="project" value="TreeGrafter"/>
</dbReference>
<accession>C0G3I7</accession>
<dbReference type="InterPro" id="IPR029068">
    <property type="entry name" value="Glyas_Bleomycin-R_OHBP_Dase"/>
</dbReference>
<dbReference type="InterPro" id="IPR004360">
    <property type="entry name" value="Glyas_Fos-R_dOase_dom"/>
</dbReference>
<dbReference type="Gene3D" id="3.10.180.10">
    <property type="entry name" value="2,3-Dihydroxybiphenyl 1,2-Dioxygenase, domain 1"/>
    <property type="match status" value="1"/>
</dbReference>
<sequence>MPHYLFQTLEQAMAKAIHTMIRVLDADKSVAFYNQAFGLDIAERIDFETFTLIYLRNEEADFEVELTVNKGRTEPYNLGDGYGHLAVAVDDVDAEHARFRELGFKVGNLVDFRNNGALLARFFFVEDPDGYKIEVLQRAGRYV</sequence>
<evidence type="ECO:0000256" key="3">
    <source>
        <dbReference type="ARBA" id="ARBA00030892"/>
    </source>
</evidence>
<dbReference type="Pfam" id="PF00903">
    <property type="entry name" value="Glyoxalase"/>
    <property type="match status" value="1"/>
</dbReference>
<evidence type="ECO:0000259" key="6">
    <source>
        <dbReference type="PROSITE" id="PS51819"/>
    </source>
</evidence>
<dbReference type="AlphaFoldDB" id="C0G3I7"/>
<proteinExistence type="predicted"/>
<protein>
    <recommendedName>
        <fullName evidence="3">Aldoketomutase</fullName>
    </recommendedName>
    <alternativeName>
        <fullName evidence="2">Ketone-aldehyde mutase</fullName>
    </alternativeName>
    <alternativeName>
        <fullName evidence="4">Methylglyoxalase</fullName>
    </alternativeName>
    <alternativeName>
        <fullName evidence="5">S-D-lactoylglutathione methylglyoxal lyase</fullName>
    </alternativeName>
</protein>
<feature type="domain" description="VOC" evidence="6">
    <location>
        <begin position="15"/>
        <end position="138"/>
    </location>
</feature>
<dbReference type="PANTHER" id="PTHR46036">
    <property type="entry name" value="LACTOYLGLUTATHIONE LYASE"/>
    <property type="match status" value="1"/>
</dbReference>
<reference evidence="7 8" key="1">
    <citation type="submission" date="2009-03" db="EMBL/GenBank/DDBJ databases">
        <authorList>
            <person name="Setubal J.C."/>
            <person name="Boyle S."/>
            <person name="Crasta O.R."/>
            <person name="Gillespie J.J."/>
            <person name="Kenyon R.W."/>
            <person name="Lu J."/>
            <person name="Mane S."/>
            <person name="Nagrani S."/>
            <person name="Shallom J.M."/>
            <person name="Shallom S."/>
            <person name="Shukla M."/>
            <person name="Snyder E.E."/>
            <person name="Sobral B.W."/>
            <person name="Wattam A.R."/>
            <person name="Will R."/>
            <person name="Williams K."/>
            <person name="Yoo H."/>
            <person name="Bruce D.H."/>
            <person name="Detter C."/>
            <person name="Munk C."/>
            <person name="Brettin T.S."/>
            <person name="Ficht T."/>
        </authorList>
    </citation>
    <scope>NUCLEOTIDE SEQUENCE [LARGE SCALE GENOMIC DNA]</scope>
    <source>
        <strain evidence="7 8">Cudo</strain>
    </source>
</reference>
<dbReference type="PROSITE" id="PS51819">
    <property type="entry name" value="VOC"/>
    <property type="match status" value="1"/>
</dbReference>
<comment type="caution">
    <text evidence="7">The sequence shown here is derived from an EMBL/GenBank/DDBJ whole genome shotgun (WGS) entry which is preliminary data.</text>
</comment>
<dbReference type="GO" id="GO:0046872">
    <property type="term" value="F:metal ion binding"/>
    <property type="evidence" value="ECO:0007669"/>
    <property type="project" value="UniProtKB-KW"/>
</dbReference>
<evidence type="ECO:0000256" key="4">
    <source>
        <dbReference type="ARBA" id="ARBA00032460"/>
    </source>
</evidence>
<dbReference type="InterPro" id="IPR037523">
    <property type="entry name" value="VOC_core"/>
</dbReference>